<dbReference type="EMBL" id="CM037159">
    <property type="protein sequence ID" value="KAH7865207.1"/>
    <property type="molecule type" value="Genomic_DNA"/>
</dbReference>
<proteinExistence type="predicted"/>
<accession>A0ACB7ZH22</accession>
<comment type="caution">
    <text evidence="1">The sequence shown here is derived from an EMBL/GenBank/DDBJ whole genome shotgun (WGS) entry which is preliminary data.</text>
</comment>
<organism evidence="1 2">
    <name type="scientific">Vaccinium darrowii</name>
    <dbReference type="NCBI Taxonomy" id="229202"/>
    <lineage>
        <taxon>Eukaryota</taxon>
        <taxon>Viridiplantae</taxon>
        <taxon>Streptophyta</taxon>
        <taxon>Embryophyta</taxon>
        <taxon>Tracheophyta</taxon>
        <taxon>Spermatophyta</taxon>
        <taxon>Magnoliopsida</taxon>
        <taxon>eudicotyledons</taxon>
        <taxon>Gunneridae</taxon>
        <taxon>Pentapetalae</taxon>
        <taxon>asterids</taxon>
        <taxon>Ericales</taxon>
        <taxon>Ericaceae</taxon>
        <taxon>Vaccinioideae</taxon>
        <taxon>Vaccinieae</taxon>
        <taxon>Vaccinium</taxon>
    </lineage>
</organism>
<evidence type="ECO:0000313" key="2">
    <source>
        <dbReference type="Proteomes" id="UP000828048"/>
    </source>
</evidence>
<name>A0ACB7ZH22_9ERIC</name>
<gene>
    <name evidence="1" type="ORF">Vadar_003673</name>
</gene>
<reference evidence="1 2" key="1">
    <citation type="journal article" date="2021" name="Hortic Res">
        <title>High-quality reference genome and annotation aids understanding of berry development for evergreen blueberry (Vaccinium darrowii).</title>
        <authorList>
            <person name="Yu J."/>
            <person name="Hulse-Kemp A.M."/>
            <person name="Babiker E."/>
            <person name="Staton M."/>
        </authorList>
    </citation>
    <scope>NUCLEOTIDE SEQUENCE [LARGE SCALE GENOMIC DNA]</scope>
    <source>
        <strain evidence="2">cv. NJ 8807/NJ 8810</strain>
        <tissue evidence="1">Young leaf</tissue>
    </source>
</reference>
<protein>
    <submittedName>
        <fullName evidence="1">Uncharacterized protein</fullName>
    </submittedName>
</protein>
<sequence length="866" mass="97341">MTLRDVTDQQAALTQRVNTLETNLTSTQKNVSTLQETMHDLQTFATNIESNIAAFKKTLSQVYIDVDAQIRRQQAEFHKEFRLEVASLITQQVTQLVEQSFAQWDKHIGKRPTEEAQVQSHVSQLSGYPLVTGPHHKPGHVGSSTVTNVGLSPNMPPLQVHHLEQGGLFPPERYSLSRHVPYDSDDITRRVKVDTPSFDGSLDPSVFIDWLHSLEDYFDWCGMTDEKKVLFAKMKLVGSAKVYLQGVQRDQTLLGEAQFTRWDDMRLKLKEKYLPTSHRKQLMNQWLNLKQGSLSVGDYIAQFEVLMLRCEVHEEPWIRITRFINGLRSDYHKDINMHLPQTLEDAYRLARDLEGYSRFPTQRRTTSQVGESYQSRNFERAKGGVPYQSQGVPSNQTKGSSHPNHSAPVTSRGSYNPSQTVQQFPNSSTRNREPTSSNYRTIECYNCHGLGHTAARCPLRTLIVGNDEDDPQGEGGAPHVVEPLDPCDSEEECEELDVDTSLHVMRCIVNTFADTETWKRTNIFHTYVQSGDKVCKLVIDGGSSMNVVSKAAVNRLKLKPELHPQPYRVAWVDKTSLPVSERCLVPIQMGCYSDNILCDVLPMDVAHVLLGRPWLYDVDAKNFGRENTYVFQHGGNKVLLKPAKPIEKDNMSRAKRSYQVPSKHKLHLLTRREFERESQESHIILAVVYKGDIEFPIGSLGSGTRSSVSRWAHESVAVSKAAELFKLIFLSTSTAPEVPNLLAETLRRYSEHDLFAAFNYLREKKIMVGGSGGNPFILSQQFLQTISSSPFPTNTGNLQCGDVFHLCALLSSGEWLISPCLPDDGVGEAEDSKTLKRKFDISGVCSGDGAKKLKSSSAGEGEVISR</sequence>
<dbReference type="Proteomes" id="UP000828048">
    <property type="component" value="Chromosome 9"/>
</dbReference>
<evidence type="ECO:0000313" key="1">
    <source>
        <dbReference type="EMBL" id="KAH7865207.1"/>
    </source>
</evidence>
<keyword evidence="2" id="KW-1185">Reference proteome</keyword>